<dbReference type="InterPro" id="IPR036086">
    <property type="entry name" value="ParB/Sulfiredoxin_sf"/>
</dbReference>
<comment type="caution">
    <text evidence="5">The sequence shown here is derived from an EMBL/GenBank/DDBJ whole genome shotgun (WGS) entry which is preliminary data.</text>
</comment>
<dbReference type="Gene3D" id="3.40.50.150">
    <property type="entry name" value="Vaccinia Virus protein VP39"/>
    <property type="match status" value="1"/>
</dbReference>
<evidence type="ECO:0000256" key="3">
    <source>
        <dbReference type="ARBA" id="ARBA00022679"/>
    </source>
</evidence>
<dbReference type="GO" id="GO:0008170">
    <property type="term" value="F:N-methyltransferase activity"/>
    <property type="evidence" value="ECO:0007669"/>
    <property type="project" value="InterPro"/>
</dbReference>
<dbReference type="PRINTS" id="PR00508">
    <property type="entry name" value="S21N4MTFRASE"/>
</dbReference>
<dbReference type="EMBL" id="LAZR01032522">
    <property type="protein sequence ID" value="KKL50652.1"/>
    <property type="molecule type" value="Genomic_DNA"/>
</dbReference>
<dbReference type="InterPro" id="IPR002052">
    <property type="entry name" value="DNA_methylase_N6_adenine_CS"/>
</dbReference>
<accession>A0A0F9FHQ2</accession>
<evidence type="ECO:0000313" key="5">
    <source>
        <dbReference type="EMBL" id="KKL50652.1"/>
    </source>
</evidence>
<protein>
    <recommendedName>
        <fullName evidence="4">ParB-like N-terminal domain-containing protein</fullName>
    </recommendedName>
</protein>
<dbReference type="AlphaFoldDB" id="A0A0F9FHQ2"/>
<name>A0A0F9FHQ2_9ZZZZ</name>
<dbReference type="NCBIfam" id="TIGR00180">
    <property type="entry name" value="parB_part"/>
    <property type="match status" value="1"/>
</dbReference>
<keyword evidence="2" id="KW-0489">Methyltransferase</keyword>
<dbReference type="InterPro" id="IPR001091">
    <property type="entry name" value="RM_Methyltransferase"/>
</dbReference>
<dbReference type="SUPFAM" id="SSF53335">
    <property type="entry name" value="S-adenosyl-L-methionine-dependent methyltransferases"/>
    <property type="match status" value="1"/>
</dbReference>
<organism evidence="5">
    <name type="scientific">marine sediment metagenome</name>
    <dbReference type="NCBI Taxonomy" id="412755"/>
    <lineage>
        <taxon>unclassified sequences</taxon>
        <taxon>metagenomes</taxon>
        <taxon>ecological metagenomes</taxon>
    </lineage>
</organism>
<dbReference type="GO" id="GO:0007059">
    <property type="term" value="P:chromosome segregation"/>
    <property type="evidence" value="ECO:0007669"/>
    <property type="project" value="TreeGrafter"/>
</dbReference>
<dbReference type="GO" id="GO:0032259">
    <property type="term" value="P:methylation"/>
    <property type="evidence" value="ECO:0007669"/>
    <property type="project" value="UniProtKB-KW"/>
</dbReference>
<gene>
    <name evidence="5" type="ORF">LCGC14_2303330</name>
</gene>
<dbReference type="InterPro" id="IPR002941">
    <property type="entry name" value="DNA_methylase_N4/N6"/>
</dbReference>
<dbReference type="InterPro" id="IPR003115">
    <property type="entry name" value="ParB_N"/>
</dbReference>
<dbReference type="GO" id="GO:0003677">
    <property type="term" value="F:DNA binding"/>
    <property type="evidence" value="ECO:0007669"/>
    <property type="project" value="InterPro"/>
</dbReference>
<feature type="non-terminal residue" evidence="5">
    <location>
        <position position="1"/>
    </location>
</feature>
<dbReference type="InterPro" id="IPR029063">
    <property type="entry name" value="SAM-dependent_MTases_sf"/>
</dbReference>
<feature type="domain" description="ParB-like N-terminal" evidence="4">
    <location>
        <begin position="3"/>
        <end position="92"/>
    </location>
</feature>
<reference evidence="5" key="1">
    <citation type="journal article" date="2015" name="Nature">
        <title>Complex archaea that bridge the gap between prokaryotes and eukaryotes.</title>
        <authorList>
            <person name="Spang A."/>
            <person name="Saw J.H."/>
            <person name="Jorgensen S.L."/>
            <person name="Zaremba-Niedzwiedzka K."/>
            <person name="Martijn J."/>
            <person name="Lind A.E."/>
            <person name="van Eijk R."/>
            <person name="Schleper C."/>
            <person name="Guy L."/>
            <person name="Ettema T.J."/>
        </authorList>
    </citation>
    <scope>NUCLEOTIDE SEQUENCE</scope>
</reference>
<dbReference type="InterPro" id="IPR050336">
    <property type="entry name" value="Chromosome_partition/occlusion"/>
</dbReference>
<dbReference type="InterPro" id="IPR004437">
    <property type="entry name" value="ParB/RepB/Spo0J"/>
</dbReference>
<dbReference type="PIRSF" id="PIRSF036758">
    <property type="entry name" value="Aden_M_ParB"/>
    <property type="match status" value="1"/>
</dbReference>
<dbReference type="PANTHER" id="PTHR33375:SF1">
    <property type="entry name" value="CHROMOSOME-PARTITIONING PROTEIN PARB-RELATED"/>
    <property type="match status" value="1"/>
</dbReference>
<keyword evidence="3" id="KW-0808">Transferase</keyword>
<proteinExistence type="inferred from homology"/>
<evidence type="ECO:0000256" key="2">
    <source>
        <dbReference type="ARBA" id="ARBA00022603"/>
    </source>
</evidence>
<comment type="similarity">
    <text evidence="1">Belongs to the N(4)/N(6)-methyltransferase family.</text>
</comment>
<dbReference type="SMART" id="SM00470">
    <property type="entry name" value="ParB"/>
    <property type="match status" value="1"/>
</dbReference>
<evidence type="ECO:0000256" key="1">
    <source>
        <dbReference type="ARBA" id="ARBA00006594"/>
    </source>
</evidence>
<dbReference type="Gene3D" id="3.90.1530.10">
    <property type="entry name" value="Conserved hypothetical protein from pyrococcus furiosus pfu- 392566-001, ParB domain"/>
    <property type="match status" value="1"/>
</dbReference>
<dbReference type="PANTHER" id="PTHR33375">
    <property type="entry name" value="CHROMOSOME-PARTITIONING PROTEIN PARB-RELATED"/>
    <property type="match status" value="1"/>
</dbReference>
<dbReference type="PROSITE" id="PS00092">
    <property type="entry name" value="N6_MTASE"/>
    <property type="match status" value="1"/>
</dbReference>
<dbReference type="InterPro" id="IPR015840">
    <property type="entry name" value="DNA_MeTrfase_ParB"/>
</dbReference>
<evidence type="ECO:0000259" key="4">
    <source>
        <dbReference type="SMART" id="SM00470"/>
    </source>
</evidence>
<sequence>PDESIPIHLIKIGKTRGRKNFKNILDLRDSIKKHGLINPITVSRKPDGTYLLIAGECRLLAAIKIPWTKVPCYIKENLNAMQEKELELEENLQRTNLSPYEECDLMEQIDTLKKEIHGHKTPGRGGKEEGWGIGDTAKLTNRSIGQASQQINFAKKLKARPDVADRVKKLPLKHAMKEFDRILEAERLERLRDAGHLEVSLDFRFGDAKVLMQTIEDSTVDLVVWDPPYGIDELEKTTSDTKSGKMKAADNLSQKDAIDLMVELLMEVERVLKPGAHFYIFFSFNNLNDLEKNLTIVGLEFSDVPIIWDKQTSTTIFKGYNFMSGYEPILYGWKPPRGKRLSKSCKNIIQCKGVPKKEKLHAFEKPVELLANLIKLSSNLNDIVLDPTAGSGSTLSAAMQTGRRPIGFEIDKEHYLRALVRLQEEQEEIKGAADG</sequence>
<dbReference type="SUPFAM" id="SSF110849">
    <property type="entry name" value="ParB/Sulfiredoxin"/>
    <property type="match status" value="1"/>
</dbReference>
<dbReference type="Pfam" id="PF02195">
    <property type="entry name" value="ParB_N"/>
    <property type="match status" value="1"/>
</dbReference>
<dbReference type="Pfam" id="PF01555">
    <property type="entry name" value="N6_N4_Mtase"/>
    <property type="match status" value="1"/>
</dbReference>
<dbReference type="GO" id="GO:0005694">
    <property type="term" value="C:chromosome"/>
    <property type="evidence" value="ECO:0007669"/>
    <property type="project" value="TreeGrafter"/>
</dbReference>